<dbReference type="InterPro" id="IPR028146">
    <property type="entry name" value="PRKCSH_N"/>
</dbReference>
<dbReference type="Pfam" id="PF12999">
    <property type="entry name" value="PRKCSH-like"/>
    <property type="match status" value="1"/>
</dbReference>
<dbReference type="OrthoDB" id="28322at2759"/>
<evidence type="ECO:0000256" key="3">
    <source>
        <dbReference type="ARBA" id="ARBA00022824"/>
    </source>
</evidence>
<evidence type="ECO:0000256" key="2">
    <source>
        <dbReference type="ARBA" id="ARBA00022729"/>
    </source>
</evidence>
<dbReference type="HOGENOM" id="CLU_016834_2_1_1"/>
<keyword evidence="2 6" id="KW-0732">Signal</keyword>
<proteinExistence type="predicted"/>
<dbReference type="Gene3D" id="1.10.287.1490">
    <property type="match status" value="1"/>
</dbReference>
<evidence type="ECO:0000256" key="5">
    <source>
        <dbReference type="SAM" id="Coils"/>
    </source>
</evidence>
<evidence type="ECO:0000313" key="9">
    <source>
        <dbReference type="Proteomes" id="UP000053259"/>
    </source>
</evidence>
<dbReference type="GO" id="GO:0017177">
    <property type="term" value="C:glucosidase II complex"/>
    <property type="evidence" value="ECO:0007669"/>
    <property type="project" value="TreeGrafter"/>
</dbReference>
<evidence type="ECO:0000256" key="1">
    <source>
        <dbReference type="ARBA" id="ARBA00022387"/>
    </source>
</evidence>
<organism evidence="8 9">
    <name type="scientific">Verruconis gallopava</name>
    <dbReference type="NCBI Taxonomy" id="253628"/>
    <lineage>
        <taxon>Eukaryota</taxon>
        <taxon>Fungi</taxon>
        <taxon>Dikarya</taxon>
        <taxon>Ascomycota</taxon>
        <taxon>Pezizomycotina</taxon>
        <taxon>Dothideomycetes</taxon>
        <taxon>Pleosporomycetidae</taxon>
        <taxon>Venturiales</taxon>
        <taxon>Sympoventuriaceae</taxon>
        <taxon>Verruconis</taxon>
    </lineage>
</organism>
<dbReference type="RefSeq" id="XP_016217912.1">
    <property type="nucleotide sequence ID" value="XM_016353817.1"/>
</dbReference>
<sequence>MKVLQVVTVASGLVCHVIAASDATRPRGVGPEVAKYYKSTEAFKCINHPDIVLETSQVNDDYCDCPDGSDEPGTSACSGVKQGQLAIPGFYCKNKGHQPSYIPLSYVNDGVCDYELCCDGSDEWAGIGEKCPDKCAEIGKEWKKQDEKRQKAFSAAMQRKKQLVAESARIRKEVEDRIATLKQEIKGAELRVAAMEKEVGEIERQERTKVVKAPKEGGKLGVLIEAAKRRTEELRSSLQQVMEDRDDARARLKELEEVLARFKEERNPNFNDEGVKRAVRAWEDYAAREKRPDMEAAMERDIKEIVKSDEENGLNWADFAEDEPSDVEVLYRIEEYLPKPVRDWVDQKLRGLRVMLIENGIIADPVASEGGESKAVKDAKDRLNKVSKELNDFKHDLKVHEEDLVKDYGPDDIFRTLRDKCISTDSGEYEYELCWMGKTTQKPKKGGAHTNMGTFTRFDVVNVDEELPSDGRGLGTGVRLAMLYENGQHCWNGPARSTTVIMACAEKDEIWKVIEAEKCVYRMEVGTAAVCNANLPNPAPKEKDEL</sequence>
<dbReference type="VEuPathDB" id="FungiDB:PV09_00987"/>
<dbReference type="PROSITE" id="PS51914">
    <property type="entry name" value="MRH"/>
    <property type="match status" value="1"/>
</dbReference>
<dbReference type="PANTHER" id="PTHR12630">
    <property type="entry name" value="N-LINKED OLIGOSACCHARIDE PROCESSING"/>
    <property type="match status" value="1"/>
</dbReference>
<dbReference type="Gene3D" id="2.70.130.10">
    <property type="entry name" value="Mannose-6-phosphate receptor binding domain"/>
    <property type="match status" value="1"/>
</dbReference>
<keyword evidence="5" id="KW-0175">Coiled coil</keyword>
<dbReference type="STRING" id="253628.A0A0D2AMX4"/>
<dbReference type="GO" id="GO:0006491">
    <property type="term" value="P:N-glycan processing"/>
    <property type="evidence" value="ECO:0007669"/>
    <property type="project" value="TreeGrafter"/>
</dbReference>
<protein>
    <recommendedName>
        <fullName evidence="1">Glucosidase 2 subunit beta</fullName>
    </recommendedName>
</protein>
<gene>
    <name evidence="8" type="ORF">PV09_00987</name>
</gene>
<dbReference type="SUPFAM" id="SSF50911">
    <property type="entry name" value="Mannose 6-phosphate receptor domain"/>
    <property type="match status" value="1"/>
</dbReference>
<dbReference type="InterPro" id="IPR039794">
    <property type="entry name" value="Gtb1-like"/>
</dbReference>
<dbReference type="InterPro" id="IPR036607">
    <property type="entry name" value="PRKCSH"/>
</dbReference>
<dbReference type="InterPro" id="IPR009011">
    <property type="entry name" value="Man6P_isomerase_rcpt-bd_dom_sf"/>
</dbReference>
<feature type="coiled-coil region" evidence="5">
    <location>
        <begin position="376"/>
        <end position="403"/>
    </location>
</feature>
<evidence type="ECO:0000259" key="7">
    <source>
        <dbReference type="PROSITE" id="PS51914"/>
    </source>
</evidence>
<dbReference type="Pfam" id="PF13015">
    <property type="entry name" value="PRKCSH_1"/>
    <property type="match status" value="1"/>
</dbReference>
<evidence type="ECO:0000256" key="4">
    <source>
        <dbReference type="ARBA" id="ARBA00023157"/>
    </source>
</evidence>
<reference evidence="8 9" key="1">
    <citation type="submission" date="2015-01" db="EMBL/GenBank/DDBJ databases">
        <title>The Genome Sequence of Ochroconis gallopava CBS43764.</title>
        <authorList>
            <consortium name="The Broad Institute Genomics Platform"/>
            <person name="Cuomo C."/>
            <person name="de Hoog S."/>
            <person name="Gorbushina A."/>
            <person name="Stielow B."/>
            <person name="Teixiera M."/>
            <person name="Abouelleil A."/>
            <person name="Chapman S.B."/>
            <person name="Priest M."/>
            <person name="Young S.K."/>
            <person name="Wortman J."/>
            <person name="Nusbaum C."/>
            <person name="Birren B."/>
        </authorList>
    </citation>
    <scope>NUCLEOTIDE SEQUENCE [LARGE SCALE GENOMIC DNA]</scope>
    <source>
        <strain evidence="8 9">CBS 43764</strain>
    </source>
</reference>
<evidence type="ECO:0000313" key="8">
    <source>
        <dbReference type="EMBL" id="KIW08043.1"/>
    </source>
</evidence>
<feature type="domain" description="MRH" evidence="7">
    <location>
        <begin position="419"/>
        <end position="533"/>
    </location>
</feature>
<dbReference type="Proteomes" id="UP000053259">
    <property type="component" value="Unassembled WGS sequence"/>
</dbReference>
<name>A0A0D2AMX4_9PEZI</name>
<evidence type="ECO:0000256" key="6">
    <source>
        <dbReference type="SAM" id="SignalP"/>
    </source>
</evidence>
<dbReference type="EMBL" id="KN847531">
    <property type="protein sequence ID" value="KIW08043.1"/>
    <property type="molecule type" value="Genomic_DNA"/>
</dbReference>
<feature type="signal peptide" evidence="6">
    <location>
        <begin position="1"/>
        <end position="19"/>
    </location>
</feature>
<dbReference type="FunCoup" id="A0A0D2AMX4">
    <property type="interactions" value="523"/>
</dbReference>
<feature type="coiled-coil region" evidence="5">
    <location>
        <begin position="164"/>
        <end position="265"/>
    </location>
</feature>
<dbReference type="InParanoid" id="A0A0D2AMX4"/>
<dbReference type="PANTHER" id="PTHR12630:SF1">
    <property type="entry name" value="GLUCOSIDASE 2 SUBUNIT BETA"/>
    <property type="match status" value="1"/>
</dbReference>
<keyword evidence="4" id="KW-1015">Disulfide bond</keyword>
<keyword evidence="9" id="KW-1185">Reference proteome</keyword>
<feature type="chain" id="PRO_5002238500" description="Glucosidase 2 subunit beta" evidence="6">
    <location>
        <begin position="20"/>
        <end position="546"/>
    </location>
</feature>
<accession>A0A0D2AMX4</accession>
<dbReference type="AlphaFoldDB" id="A0A0D2AMX4"/>
<dbReference type="GeneID" id="27308960"/>
<keyword evidence="3" id="KW-0256">Endoplasmic reticulum</keyword>
<dbReference type="InterPro" id="IPR044865">
    <property type="entry name" value="MRH_dom"/>
</dbReference>